<dbReference type="SUPFAM" id="SSF50621">
    <property type="entry name" value="Alanine racemase C-terminal domain-like"/>
    <property type="match status" value="1"/>
</dbReference>
<dbReference type="Gene3D" id="3.40.1390.10">
    <property type="entry name" value="MurE/MurF, N-terminal domain"/>
    <property type="match status" value="1"/>
</dbReference>
<evidence type="ECO:0000256" key="3">
    <source>
        <dbReference type="ARBA" id="ARBA00022898"/>
    </source>
</evidence>
<evidence type="ECO:0000256" key="7">
    <source>
        <dbReference type="PIRSR" id="PIRSR600821-52"/>
    </source>
</evidence>
<keyword evidence="9" id="KW-0436">Ligase</keyword>
<reference evidence="9 10" key="1">
    <citation type="submission" date="2019-11" db="EMBL/GenBank/DDBJ databases">
        <authorList>
            <person name="Zheng R.K."/>
            <person name="Sun C.M."/>
        </authorList>
    </citation>
    <scope>NUCLEOTIDE SEQUENCE [LARGE SCALE GENOMIC DNA]</scope>
    <source>
        <strain evidence="9 10">WC007</strain>
    </source>
</reference>
<evidence type="ECO:0000256" key="4">
    <source>
        <dbReference type="ARBA" id="ARBA00023235"/>
    </source>
</evidence>
<dbReference type="GO" id="GO:0016881">
    <property type="term" value="F:acid-amino acid ligase activity"/>
    <property type="evidence" value="ECO:0007669"/>
    <property type="project" value="InterPro"/>
</dbReference>
<comment type="pathway">
    <text evidence="5">Amino-acid biosynthesis; D-alanine biosynthesis; D-alanine from L-alanine: step 1/1.</text>
</comment>
<dbReference type="CDD" id="cd00430">
    <property type="entry name" value="PLPDE_III_AR"/>
    <property type="match status" value="1"/>
</dbReference>
<dbReference type="Gene3D" id="3.90.190.20">
    <property type="entry name" value="Mur ligase, C-terminal domain"/>
    <property type="match status" value="1"/>
</dbReference>
<dbReference type="Gene3D" id="3.20.20.10">
    <property type="entry name" value="Alanine racemase"/>
    <property type="match status" value="1"/>
</dbReference>
<dbReference type="SUPFAM" id="SSF63418">
    <property type="entry name" value="MurE/MurF N-terminal domain"/>
    <property type="match status" value="1"/>
</dbReference>
<name>A0A6I6JYA1_9BACT</name>
<gene>
    <name evidence="9" type="ORF">GM418_16180</name>
</gene>
<dbReference type="Pfam" id="PF01168">
    <property type="entry name" value="Ala_racemase_N"/>
    <property type="match status" value="1"/>
</dbReference>
<dbReference type="GO" id="GO:0030632">
    <property type="term" value="P:D-alanine biosynthetic process"/>
    <property type="evidence" value="ECO:0007669"/>
    <property type="project" value="UniProtKB-UniRule"/>
</dbReference>
<evidence type="ECO:0000256" key="5">
    <source>
        <dbReference type="HAMAP-Rule" id="MF_01201"/>
    </source>
</evidence>
<dbReference type="Proteomes" id="UP000428260">
    <property type="component" value="Chromosome"/>
</dbReference>
<keyword evidence="3 5" id="KW-0663">Pyridoxal phosphate</keyword>
<dbReference type="SUPFAM" id="SSF53623">
    <property type="entry name" value="MurD-like peptide ligases, catalytic domain"/>
    <property type="match status" value="1"/>
</dbReference>
<evidence type="ECO:0000256" key="6">
    <source>
        <dbReference type="PIRSR" id="PIRSR600821-50"/>
    </source>
</evidence>
<dbReference type="InterPro" id="IPR035911">
    <property type="entry name" value="MurE/MurF_N"/>
</dbReference>
<comment type="similarity">
    <text evidence="5">Belongs to the alanine racemase family.</text>
</comment>
<dbReference type="UniPathway" id="UPA00042">
    <property type="reaction ID" value="UER00497"/>
</dbReference>
<sequence length="824" mass="92920">MNQFTISEISKFTEGKLFSSPNASDEIITNIVTDSRTFFAGENAIFFALTGPRNNGHHYIPQLIDRGIKNFVVSEKKWINSKASFVFVKNTTEALQKLATFNRRKNLYPVIGITGSNGKTIVKEWLHDLLSEDFSIVRSPKSYNSQIGVPLSVLLMNKNYNLGIFEAGISEPGEMKKLTKIIKPEIGIFTNLGDAHQENFESYEQKIEEKLQLFKSSEKLIFSVDNQLCKKKITRFCEEHSVTPVSWSLLKNKNVFLSFSAEKKESYTKISAKIESKKYAFKIPFSDSSSIENACHCFAGIWALTQKTDLFLKRFEKLEPVAMRLEIKQGINNCLLINDYYNSDLNSFSIALSVLQQQAAKGHLQKTVILSDIQQTGIPKPDLYKQVNQLLLDWKIDKLIGIGPEITKYFEVFSVRKECYSKLIDFEKSFQKENLKDSVILIKGARKFTFEKISALLQQKTHQTVLEVNLNALVYNLNAFRKLLKPETKVMVMVKAFSYGTGDVEIAKMLQFQNVDYLAVAVADEGVQLRNAGIQTPIIVMNPEEHSFQNFIDYRLEPNIYSLELLQAFTKTVSQNALEEFPVHLKIDTGMNRLGFKTESEIQHAISTIKATRWLKVKSVFSHLAASDDPKMDDFTKTQISGFNEIAGNISKQFSYNIDRHILNSAGIERFTKYQFEMVRLGIGLYGVSQTGLGLEHIGTLKSTVSQVKTVQKTETVGYNRKGKVEKTSKIAVVPLGYADGLDRKLSNKNGSAFVSGKLAPIIGNICMDMLMLDVTGIDVNAGDEVEFFGSNISISEIAEKAGTIPYEVLTGISQRVKRIYLQE</sequence>
<dbReference type="PRINTS" id="PR00992">
    <property type="entry name" value="ALARACEMASE"/>
</dbReference>
<dbReference type="GO" id="GO:0005829">
    <property type="term" value="C:cytosol"/>
    <property type="evidence" value="ECO:0007669"/>
    <property type="project" value="TreeGrafter"/>
</dbReference>
<dbReference type="PANTHER" id="PTHR30511:SF0">
    <property type="entry name" value="ALANINE RACEMASE, CATABOLIC-RELATED"/>
    <property type="match status" value="1"/>
</dbReference>
<feature type="domain" description="Alanine racemase C-terminal" evidence="8">
    <location>
        <begin position="698"/>
        <end position="822"/>
    </location>
</feature>
<dbReference type="InterPro" id="IPR029066">
    <property type="entry name" value="PLP-binding_barrel"/>
</dbReference>
<feature type="active site" description="Proton acceptor; specific for L-alanine" evidence="5">
    <location>
        <position position="719"/>
    </location>
</feature>
<dbReference type="GO" id="GO:0030170">
    <property type="term" value="F:pyridoxal phosphate binding"/>
    <property type="evidence" value="ECO:0007669"/>
    <property type="project" value="UniProtKB-UniRule"/>
</dbReference>
<dbReference type="GO" id="GO:0008784">
    <property type="term" value="F:alanine racemase activity"/>
    <property type="evidence" value="ECO:0007669"/>
    <property type="project" value="UniProtKB-UniRule"/>
</dbReference>
<evidence type="ECO:0000313" key="10">
    <source>
        <dbReference type="Proteomes" id="UP000428260"/>
    </source>
</evidence>
<keyword evidence="10" id="KW-1185">Reference proteome</keyword>
<evidence type="ECO:0000256" key="2">
    <source>
        <dbReference type="ARBA" id="ARBA00001933"/>
    </source>
</evidence>
<dbReference type="KEGG" id="mcos:GM418_16180"/>
<dbReference type="SMART" id="SM01005">
    <property type="entry name" value="Ala_racemase_C"/>
    <property type="match status" value="1"/>
</dbReference>
<dbReference type="Pfam" id="PF00842">
    <property type="entry name" value="Ala_racemase_C"/>
    <property type="match status" value="1"/>
</dbReference>
<dbReference type="Gene3D" id="3.40.1190.10">
    <property type="entry name" value="Mur-like, catalytic domain"/>
    <property type="match status" value="1"/>
</dbReference>
<proteinExistence type="inferred from homology"/>
<comment type="cofactor">
    <cofactor evidence="2 5 6">
        <name>pyridoxal 5'-phosphate</name>
        <dbReference type="ChEBI" id="CHEBI:597326"/>
    </cofactor>
</comment>
<dbReference type="NCBIfam" id="NF008897">
    <property type="entry name" value="PRK11930.1"/>
    <property type="match status" value="1"/>
</dbReference>
<dbReference type="SUPFAM" id="SSF53244">
    <property type="entry name" value="MurD-like peptide ligases, peptide-binding domain"/>
    <property type="match status" value="1"/>
</dbReference>
<dbReference type="NCBIfam" id="TIGR00492">
    <property type="entry name" value="alr"/>
    <property type="match status" value="1"/>
</dbReference>
<evidence type="ECO:0000259" key="8">
    <source>
        <dbReference type="SMART" id="SM01005"/>
    </source>
</evidence>
<evidence type="ECO:0000256" key="1">
    <source>
        <dbReference type="ARBA" id="ARBA00000316"/>
    </source>
</evidence>
<dbReference type="InterPro" id="IPR000821">
    <property type="entry name" value="Ala_racemase"/>
</dbReference>
<dbReference type="FunFam" id="3.20.20.10:FF:000002">
    <property type="entry name" value="Alanine racemase"/>
    <property type="match status" value="1"/>
</dbReference>
<dbReference type="EMBL" id="CP046401">
    <property type="protein sequence ID" value="QGY45152.1"/>
    <property type="molecule type" value="Genomic_DNA"/>
</dbReference>
<dbReference type="Pfam" id="PF08245">
    <property type="entry name" value="Mur_ligase_M"/>
    <property type="match status" value="1"/>
</dbReference>
<protein>
    <recommendedName>
        <fullName evidence="5">Alanine racemase</fullName>
        <ecNumber evidence="5">5.1.1.1</ecNumber>
    </recommendedName>
</protein>
<dbReference type="InterPro" id="IPR001608">
    <property type="entry name" value="Ala_racemase_N"/>
</dbReference>
<dbReference type="AlphaFoldDB" id="A0A6I6JYA1"/>
<keyword evidence="4 5" id="KW-0413">Isomerase</keyword>
<organism evidence="9 10">
    <name type="scientific">Maribellus comscasis</name>
    <dbReference type="NCBI Taxonomy" id="2681766"/>
    <lineage>
        <taxon>Bacteria</taxon>
        <taxon>Pseudomonadati</taxon>
        <taxon>Bacteroidota</taxon>
        <taxon>Bacteroidia</taxon>
        <taxon>Marinilabiliales</taxon>
        <taxon>Prolixibacteraceae</taxon>
        <taxon>Maribellus</taxon>
    </lineage>
</organism>
<dbReference type="GO" id="GO:0005524">
    <property type="term" value="F:ATP binding"/>
    <property type="evidence" value="ECO:0007669"/>
    <property type="project" value="InterPro"/>
</dbReference>
<feature type="binding site" evidence="5 7">
    <location>
        <position position="593"/>
    </location>
    <ligand>
        <name>substrate</name>
    </ligand>
</feature>
<comment type="catalytic activity">
    <reaction evidence="1 5">
        <text>L-alanine = D-alanine</text>
        <dbReference type="Rhea" id="RHEA:20249"/>
        <dbReference type="ChEBI" id="CHEBI:57416"/>
        <dbReference type="ChEBI" id="CHEBI:57972"/>
        <dbReference type="EC" id="5.1.1.1"/>
    </reaction>
</comment>
<dbReference type="RefSeq" id="WP_158868153.1">
    <property type="nucleotide sequence ID" value="NZ_CP046401.1"/>
</dbReference>
<dbReference type="InterPro" id="IPR036615">
    <property type="entry name" value="Mur_ligase_C_dom_sf"/>
</dbReference>
<comment type="function">
    <text evidence="5">Catalyzes the interconversion of L-alanine and D-alanine. May also act on other amino acids.</text>
</comment>
<dbReference type="InterPro" id="IPR036565">
    <property type="entry name" value="Mur-like_cat_sf"/>
</dbReference>
<dbReference type="Gene3D" id="2.40.37.10">
    <property type="entry name" value="Lyase, Ornithine Decarboxylase, Chain A, domain 1"/>
    <property type="match status" value="1"/>
</dbReference>
<dbReference type="HAMAP" id="MF_01201">
    <property type="entry name" value="Ala_racemase"/>
    <property type="match status" value="1"/>
</dbReference>
<dbReference type="InterPro" id="IPR011079">
    <property type="entry name" value="Ala_racemase_C"/>
</dbReference>
<dbReference type="InterPro" id="IPR009006">
    <property type="entry name" value="Ala_racemase/Decarboxylase_C"/>
</dbReference>
<dbReference type="SUPFAM" id="SSF51419">
    <property type="entry name" value="PLP-binding barrel"/>
    <property type="match status" value="1"/>
</dbReference>
<evidence type="ECO:0000313" key="9">
    <source>
        <dbReference type="EMBL" id="QGY45152.1"/>
    </source>
</evidence>
<dbReference type="EC" id="5.1.1.1" evidence="5"/>
<feature type="active site" description="Proton acceptor; specific for D-alanine" evidence="5">
    <location>
        <position position="495"/>
    </location>
</feature>
<dbReference type="PANTHER" id="PTHR30511">
    <property type="entry name" value="ALANINE RACEMASE"/>
    <property type="match status" value="1"/>
</dbReference>
<dbReference type="InterPro" id="IPR013221">
    <property type="entry name" value="Mur_ligase_cen"/>
</dbReference>
<accession>A0A6I6JYA1</accession>
<feature type="binding site" evidence="5 7">
    <location>
        <position position="768"/>
    </location>
    <ligand>
        <name>substrate</name>
    </ligand>
</feature>
<feature type="modified residue" description="N6-(pyridoxal phosphate)lysine" evidence="5 6">
    <location>
        <position position="495"/>
    </location>
</feature>